<proteinExistence type="predicted"/>
<dbReference type="CDD" id="cd00090">
    <property type="entry name" value="HTH_ARSR"/>
    <property type="match status" value="1"/>
</dbReference>
<dbReference type="InterPro" id="IPR036390">
    <property type="entry name" value="WH_DNA-bd_sf"/>
</dbReference>
<dbReference type="Pfam" id="PF01022">
    <property type="entry name" value="HTH_5"/>
    <property type="match status" value="1"/>
</dbReference>
<dbReference type="GO" id="GO:0003677">
    <property type="term" value="F:DNA binding"/>
    <property type="evidence" value="ECO:0007669"/>
    <property type="project" value="UniProtKB-KW"/>
</dbReference>
<dbReference type="PROSITE" id="PS50987">
    <property type="entry name" value="HTH_ARSR_2"/>
    <property type="match status" value="1"/>
</dbReference>
<name>A0A3A1QT64_9BACI</name>
<reference evidence="3 4" key="1">
    <citation type="submission" date="2018-09" db="EMBL/GenBank/DDBJ databases">
        <title>Bacillus saliacetes sp. nov., isolated from Thai shrimp paste (Ka-pi).</title>
        <authorList>
            <person name="Daroonpunt R."/>
            <person name="Tanasupawat S."/>
            <person name="Yiamsombut S."/>
        </authorList>
    </citation>
    <scope>NUCLEOTIDE SEQUENCE [LARGE SCALE GENOMIC DNA]</scope>
    <source>
        <strain evidence="3 4">SKP7-4</strain>
    </source>
</reference>
<evidence type="ECO:0000259" key="2">
    <source>
        <dbReference type="PROSITE" id="PS50987"/>
    </source>
</evidence>
<dbReference type="Gene3D" id="1.10.10.10">
    <property type="entry name" value="Winged helix-like DNA-binding domain superfamily/Winged helix DNA-binding domain"/>
    <property type="match status" value="1"/>
</dbReference>
<organism evidence="3 4">
    <name type="scientific">Bacillus salacetis</name>
    <dbReference type="NCBI Taxonomy" id="2315464"/>
    <lineage>
        <taxon>Bacteria</taxon>
        <taxon>Bacillati</taxon>
        <taxon>Bacillota</taxon>
        <taxon>Bacilli</taxon>
        <taxon>Bacillales</taxon>
        <taxon>Bacillaceae</taxon>
        <taxon>Bacillus</taxon>
    </lineage>
</organism>
<evidence type="ECO:0000313" key="4">
    <source>
        <dbReference type="Proteomes" id="UP000265801"/>
    </source>
</evidence>
<dbReference type="RefSeq" id="WP_119548502.1">
    <property type="nucleotide sequence ID" value="NZ_QXIR01000026.1"/>
</dbReference>
<dbReference type="InterPro" id="IPR011991">
    <property type="entry name" value="ArsR-like_HTH"/>
</dbReference>
<dbReference type="OrthoDB" id="2646147at2"/>
<dbReference type="InterPro" id="IPR036388">
    <property type="entry name" value="WH-like_DNA-bd_sf"/>
</dbReference>
<dbReference type="AlphaFoldDB" id="A0A3A1QT64"/>
<keyword evidence="1" id="KW-0238">DNA-binding</keyword>
<dbReference type="SUPFAM" id="SSF46785">
    <property type="entry name" value="Winged helix' DNA-binding domain"/>
    <property type="match status" value="1"/>
</dbReference>
<gene>
    <name evidence="3" type="ORF">D3H55_16930</name>
</gene>
<evidence type="ECO:0000256" key="1">
    <source>
        <dbReference type="ARBA" id="ARBA00023125"/>
    </source>
</evidence>
<comment type="caution">
    <text evidence="3">The sequence shown here is derived from an EMBL/GenBank/DDBJ whole genome shotgun (WGS) entry which is preliminary data.</text>
</comment>
<dbReference type="SMART" id="SM00418">
    <property type="entry name" value="HTH_ARSR"/>
    <property type="match status" value="1"/>
</dbReference>
<dbReference type="InterPro" id="IPR001845">
    <property type="entry name" value="HTH_ArsR_DNA-bd_dom"/>
</dbReference>
<accession>A0A3A1QT64</accession>
<dbReference type="EMBL" id="QXIR01000026">
    <property type="protein sequence ID" value="RIW30418.1"/>
    <property type="molecule type" value="Genomic_DNA"/>
</dbReference>
<sequence>MKRLTGQAPVESISLEVQWSPIWEVILGIAGYTHRELRHTFEMDATWLAAADDMPKSLVTLLEEIEKTNFWYGMIMLQNEFEAQSVQEFSNKLAALSPSSFYEILLPYKGRDYESLRKDAAAENAKQELFQDYAAIFDNHEYFGGYVEKLGQYSQKEMSDLVVSTIKGWHSWISQQGCWKKWVRALEFEGQQNRSLDFSKPFEEIDRVTGGVKYLPEPSVWTVKMIPHVSYRPWLLENRTFDTKLFFYPIKDAFLTEPGEPPAELVRGHKALGDELRLKILYHLLKGPLSLQDISMHFKTSKTRLHHQLSLLKAARFVSVEKGIYSVNPEQVQSFSEKLTHFLDVKE</sequence>
<keyword evidence="4" id="KW-1185">Reference proteome</keyword>
<protein>
    <submittedName>
        <fullName evidence="3">ArsR family transcriptional regulator</fullName>
    </submittedName>
</protein>
<evidence type="ECO:0000313" key="3">
    <source>
        <dbReference type="EMBL" id="RIW30418.1"/>
    </source>
</evidence>
<dbReference type="Proteomes" id="UP000265801">
    <property type="component" value="Unassembled WGS sequence"/>
</dbReference>
<dbReference type="GO" id="GO:0003700">
    <property type="term" value="F:DNA-binding transcription factor activity"/>
    <property type="evidence" value="ECO:0007669"/>
    <property type="project" value="InterPro"/>
</dbReference>
<feature type="domain" description="HTH arsR-type" evidence="2">
    <location>
        <begin position="255"/>
        <end position="347"/>
    </location>
</feature>